<gene>
    <name evidence="2" type="ORF">BET01_10015</name>
</gene>
<dbReference type="PANTHER" id="PTHR43575:SF1">
    <property type="entry name" value="PROTEIN ABCI7, CHLOROPLASTIC"/>
    <property type="match status" value="1"/>
</dbReference>
<evidence type="ECO:0000259" key="1">
    <source>
        <dbReference type="Pfam" id="PF01458"/>
    </source>
</evidence>
<dbReference type="InterPro" id="IPR055346">
    <property type="entry name" value="Fe-S_cluster_assembly_SufBD"/>
</dbReference>
<dbReference type="InterPro" id="IPR000825">
    <property type="entry name" value="SUF_FeS_clus_asmbl_SufBD_core"/>
</dbReference>
<feature type="domain" description="SUF system FeS cluster assembly SufBD core" evidence="1">
    <location>
        <begin position="105"/>
        <end position="328"/>
    </location>
</feature>
<dbReference type="Pfam" id="PF01458">
    <property type="entry name" value="SUFBD_core"/>
    <property type="match status" value="1"/>
</dbReference>
<dbReference type="EMBL" id="MCIA01000034">
    <property type="protein sequence ID" value="RKD28548.1"/>
    <property type="molecule type" value="Genomic_DNA"/>
</dbReference>
<protein>
    <recommendedName>
        <fullName evidence="1">SUF system FeS cluster assembly SufBD core domain-containing protein</fullName>
    </recommendedName>
</protein>
<keyword evidence="3" id="KW-1185">Reference proteome</keyword>
<comment type="caution">
    <text evidence="2">The sequence shown here is derived from an EMBL/GenBank/DDBJ whole genome shotgun (WGS) entry which is preliminary data.</text>
</comment>
<dbReference type="OrthoDB" id="9803529at2"/>
<accession>A0A419STK9</accession>
<dbReference type="Proteomes" id="UP000284277">
    <property type="component" value="Unassembled WGS sequence"/>
</dbReference>
<reference evidence="2 3" key="1">
    <citation type="submission" date="2016-08" db="EMBL/GenBank/DDBJ databases">
        <title>A new outlook on sporulation: Clostridium algidixylanolyticum.</title>
        <authorList>
            <person name="Poppleton D.I."/>
            <person name="Gribaldo S."/>
        </authorList>
    </citation>
    <scope>NUCLEOTIDE SEQUENCE [LARGE SCALE GENOMIC DNA]</scope>
    <source>
        <strain evidence="2 3">SPL73</strain>
    </source>
</reference>
<dbReference type="SUPFAM" id="SSF101960">
    <property type="entry name" value="Stabilizer of iron transporter SufD"/>
    <property type="match status" value="1"/>
</dbReference>
<dbReference type="InterPro" id="IPR037284">
    <property type="entry name" value="SUF_FeS_clus_asmbl_SufBD_sf"/>
</dbReference>
<dbReference type="RefSeq" id="WP_120198510.1">
    <property type="nucleotide sequence ID" value="NZ_MCIA01000034.1"/>
</dbReference>
<organism evidence="2 3">
    <name type="scientific">Lacrimispora algidixylanolytica</name>
    <dbReference type="NCBI Taxonomy" id="94868"/>
    <lineage>
        <taxon>Bacteria</taxon>
        <taxon>Bacillati</taxon>
        <taxon>Bacillota</taxon>
        <taxon>Clostridia</taxon>
        <taxon>Lachnospirales</taxon>
        <taxon>Lachnospiraceae</taxon>
        <taxon>Lacrimispora</taxon>
    </lineage>
</organism>
<dbReference type="PANTHER" id="PTHR43575">
    <property type="entry name" value="PROTEIN ABCI7, CHLOROPLASTIC"/>
    <property type="match status" value="1"/>
</dbReference>
<proteinExistence type="predicted"/>
<evidence type="ECO:0000313" key="2">
    <source>
        <dbReference type="EMBL" id="RKD28548.1"/>
    </source>
</evidence>
<sequence>MNEKINILPVPTWNRMGVNWAETRAELPKKSLPKGKKTPYANFIPQGIQRIEELPSEVAKISTGMGSNYDDYILDNADKTCFIHVNTDVKEPLVIIEQIDPSSPASRTHFGIVAERDSHLTIVQILKGDAIDGAAMSLTQILAKPGSFVRLIQIQLLGAQSRSWEAVGARVEGGAKVEVVRAVLGGRVAACGSLIELVGPKSEYTLSAAYFGHEAQYLDFNDTAVHLGTESTSDMYTSGVLADKSSKILRGTIDFRSGAVRSVGHVNENVLLLDPTARNRTAPLILCGEEQVEGQHAATLGRFDEKQLYYLCSRGLTPIQAKRLMIEARFMPVLDLLPDEDLRREILEDIERRLDHHENNPG</sequence>
<dbReference type="GO" id="GO:0016226">
    <property type="term" value="P:iron-sulfur cluster assembly"/>
    <property type="evidence" value="ECO:0007669"/>
    <property type="project" value="InterPro"/>
</dbReference>
<evidence type="ECO:0000313" key="3">
    <source>
        <dbReference type="Proteomes" id="UP000284277"/>
    </source>
</evidence>
<name>A0A419STK9_9FIRM</name>
<dbReference type="AlphaFoldDB" id="A0A419STK9"/>